<evidence type="ECO:0000256" key="3">
    <source>
        <dbReference type="ARBA" id="ARBA00023125"/>
    </source>
</evidence>
<sequence>MTHNDELPPLEALQAVLSAYRLGSFSAAAAALGISHGAVSRRVAATERWAGLRLFGRHGRGVRATLDGERFAARIELALAMLHDSRSMGRSDHGLDTVRVGVVQSFARLWLTPRLAALEGTPPDLRIEMDIDNAHMALSDARIAIRLGRGGWPNVVSEPLFDEGLQPFACQRIALELGPDPAARDLLRYPLIHDASEAGWRLWLAAQDLVYHPEGKDRTFGGHDLALIAAASGMGIVLGRKPYGIEQHERMGLASVHPAVVDNVERFHVVTRSGARHGAIDRLIHRLRSQARQSQPRAE</sequence>
<dbReference type="PANTHER" id="PTHR30537">
    <property type="entry name" value="HTH-TYPE TRANSCRIPTIONAL REGULATOR"/>
    <property type="match status" value="1"/>
</dbReference>
<evidence type="ECO:0000256" key="1">
    <source>
        <dbReference type="ARBA" id="ARBA00009437"/>
    </source>
</evidence>
<dbReference type="GO" id="GO:0006351">
    <property type="term" value="P:DNA-templated transcription"/>
    <property type="evidence" value="ECO:0007669"/>
    <property type="project" value="TreeGrafter"/>
</dbReference>
<evidence type="ECO:0000313" key="6">
    <source>
        <dbReference type="EMBL" id="MQW33950.1"/>
    </source>
</evidence>
<accession>A0AAW9TSA1</accession>
<name>A0AAW9TSA1_RHIML</name>
<dbReference type="InterPro" id="IPR036390">
    <property type="entry name" value="WH_DNA-bd_sf"/>
</dbReference>
<keyword evidence="3" id="KW-0238">DNA-binding</keyword>
<dbReference type="Pfam" id="PF00126">
    <property type="entry name" value="HTH_1"/>
    <property type="match status" value="1"/>
</dbReference>
<dbReference type="Proteomes" id="UP000429484">
    <property type="component" value="Unassembled WGS sequence"/>
</dbReference>
<dbReference type="EMBL" id="WISR01000140">
    <property type="protein sequence ID" value="MQW33950.1"/>
    <property type="molecule type" value="Genomic_DNA"/>
</dbReference>
<evidence type="ECO:0000313" key="7">
    <source>
        <dbReference type="Proteomes" id="UP000429484"/>
    </source>
</evidence>
<dbReference type="Gene3D" id="3.40.190.10">
    <property type="entry name" value="Periplasmic binding protein-like II"/>
    <property type="match status" value="2"/>
</dbReference>
<dbReference type="InterPro" id="IPR005119">
    <property type="entry name" value="LysR_subst-bd"/>
</dbReference>
<dbReference type="AlphaFoldDB" id="A0AAW9TSA1"/>
<proteinExistence type="inferred from homology"/>
<keyword evidence="2" id="KW-0805">Transcription regulation</keyword>
<dbReference type="InterPro" id="IPR000847">
    <property type="entry name" value="LysR_HTH_N"/>
</dbReference>
<dbReference type="PANTHER" id="PTHR30537:SF79">
    <property type="entry name" value="TRANSCRIPTIONAL REGULATOR-RELATED"/>
    <property type="match status" value="1"/>
</dbReference>
<keyword evidence="4" id="KW-0804">Transcription</keyword>
<dbReference type="Pfam" id="PF03466">
    <property type="entry name" value="LysR_substrate"/>
    <property type="match status" value="1"/>
</dbReference>
<gene>
    <name evidence="6" type="ORF">GHK53_14435</name>
</gene>
<evidence type="ECO:0000256" key="2">
    <source>
        <dbReference type="ARBA" id="ARBA00023015"/>
    </source>
</evidence>
<dbReference type="Gene3D" id="1.10.10.10">
    <property type="entry name" value="Winged helix-like DNA-binding domain superfamily/Winged helix DNA-binding domain"/>
    <property type="match status" value="1"/>
</dbReference>
<organism evidence="6 7">
    <name type="scientific">Rhizobium meliloti</name>
    <name type="common">Ensifer meliloti</name>
    <name type="synonym">Sinorhizobium meliloti</name>
    <dbReference type="NCBI Taxonomy" id="382"/>
    <lineage>
        <taxon>Bacteria</taxon>
        <taxon>Pseudomonadati</taxon>
        <taxon>Pseudomonadota</taxon>
        <taxon>Alphaproteobacteria</taxon>
        <taxon>Hyphomicrobiales</taxon>
        <taxon>Rhizobiaceae</taxon>
        <taxon>Sinorhizobium/Ensifer group</taxon>
        <taxon>Sinorhizobium</taxon>
    </lineage>
</organism>
<feature type="domain" description="HTH lysR-type" evidence="5">
    <location>
        <begin position="8"/>
        <end position="65"/>
    </location>
</feature>
<dbReference type="InterPro" id="IPR058163">
    <property type="entry name" value="LysR-type_TF_proteobact-type"/>
</dbReference>
<comment type="similarity">
    <text evidence="1">Belongs to the LysR transcriptional regulatory family.</text>
</comment>
<dbReference type="GO" id="GO:0003700">
    <property type="term" value="F:DNA-binding transcription factor activity"/>
    <property type="evidence" value="ECO:0007669"/>
    <property type="project" value="InterPro"/>
</dbReference>
<evidence type="ECO:0000256" key="4">
    <source>
        <dbReference type="ARBA" id="ARBA00023163"/>
    </source>
</evidence>
<comment type="caution">
    <text evidence="6">The sequence shown here is derived from an EMBL/GenBank/DDBJ whole genome shotgun (WGS) entry which is preliminary data.</text>
</comment>
<dbReference type="SUPFAM" id="SSF46785">
    <property type="entry name" value="Winged helix' DNA-binding domain"/>
    <property type="match status" value="1"/>
</dbReference>
<dbReference type="PROSITE" id="PS50931">
    <property type="entry name" value="HTH_LYSR"/>
    <property type="match status" value="1"/>
</dbReference>
<dbReference type="RefSeq" id="WP_013845719.1">
    <property type="nucleotide sequence ID" value="NZ_CP021809.1"/>
</dbReference>
<dbReference type="InterPro" id="IPR036388">
    <property type="entry name" value="WH-like_DNA-bd_sf"/>
</dbReference>
<dbReference type="SUPFAM" id="SSF53850">
    <property type="entry name" value="Periplasmic binding protein-like II"/>
    <property type="match status" value="1"/>
</dbReference>
<protein>
    <submittedName>
        <fullName evidence="6">LysR family transcriptional regulator</fullName>
    </submittedName>
</protein>
<reference evidence="6 7" key="1">
    <citation type="journal article" date="2013" name="Genome Biol.">
        <title>Comparative genomics of the core and accessory genomes of 48 Sinorhizobium strains comprising five genospecies.</title>
        <authorList>
            <person name="Sugawara M."/>
            <person name="Epstein B."/>
            <person name="Badgley B.D."/>
            <person name="Unno T."/>
            <person name="Xu L."/>
            <person name="Reese J."/>
            <person name="Gyaneshwar P."/>
            <person name="Denny R."/>
            <person name="Mudge J."/>
            <person name="Bharti A.K."/>
            <person name="Farmer A.D."/>
            <person name="May G.D."/>
            <person name="Woodward J.E."/>
            <person name="Medigue C."/>
            <person name="Vallenet D."/>
            <person name="Lajus A."/>
            <person name="Rouy Z."/>
            <person name="Martinez-Vaz B."/>
            <person name="Tiffin P."/>
            <person name="Young N.D."/>
            <person name="Sadowsky M.J."/>
        </authorList>
    </citation>
    <scope>NUCLEOTIDE SEQUENCE [LARGE SCALE GENOMIC DNA]</scope>
    <source>
        <strain evidence="6 7">N6B1</strain>
    </source>
</reference>
<dbReference type="GO" id="GO:0043565">
    <property type="term" value="F:sequence-specific DNA binding"/>
    <property type="evidence" value="ECO:0007669"/>
    <property type="project" value="TreeGrafter"/>
</dbReference>
<evidence type="ECO:0000259" key="5">
    <source>
        <dbReference type="PROSITE" id="PS50931"/>
    </source>
</evidence>